<evidence type="ECO:0000259" key="10">
    <source>
        <dbReference type="PROSITE" id="PS51917"/>
    </source>
</evidence>
<name>A0A7R9KE44_9ACAR</name>
<reference evidence="11" key="1">
    <citation type="submission" date="2020-11" db="EMBL/GenBank/DDBJ databases">
        <authorList>
            <person name="Tran Van P."/>
        </authorList>
    </citation>
    <scope>NUCLEOTIDE SEQUENCE</scope>
</reference>
<dbReference type="PANTHER" id="PTHR12225">
    <property type="entry name" value="ADHESION REGULATING MOLECULE 1 110 KDA CELL MEMBRANE GLYCOPROTEIN"/>
    <property type="match status" value="1"/>
</dbReference>
<dbReference type="Pfam" id="PF04683">
    <property type="entry name" value="Rpn13_ADRM1_Pru"/>
    <property type="match status" value="1"/>
</dbReference>
<dbReference type="GO" id="GO:0070628">
    <property type="term" value="F:proteasome binding"/>
    <property type="evidence" value="ECO:0007669"/>
    <property type="project" value="TreeGrafter"/>
</dbReference>
<accession>A0A7R9KE44</accession>
<keyword evidence="5" id="KW-0647">Proteasome</keyword>
<evidence type="ECO:0000256" key="1">
    <source>
        <dbReference type="ARBA" id="ARBA00004123"/>
    </source>
</evidence>
<dbReference type="GO" id="GO:0008541">
    <property type="term" value="C:proteasome regulatory particle, lid subcomplex"/>
    <property type="evidence" value="ECO:0007669"/>
    <property type="project" value="TreeGrafter"/>
</dbReference>
<organism evidence="11">
    <name type="scientific">Medioppia subpectinata</name>
    <dbReference type="NCBI Taxonomy" id="1979941"/>
    <lineage>
        <taxon>Eukaryota</taxon>
        <taxon>Metazoa</taxon>
        <taxon>Ecdysozoa</taxon>
        <taxon>Arthropoda</taxon>
        <taxon>Chelicerata</taxon>
        <taxon>Arachnida</taxon>
        <taxon>Acari</taxon>
        <taxon>Acariformes</taxon>
        <taxon>Sarcoptiformes</taxon>
        <taxon>Oribatida</taxon>
        <taxon>Brachypylina</taxon>
        <taxon>Oppioidea</taxon>
        <taxon>Oppiidae</taxon>
        <taxon>Medioppia</taxon>
    </lineage>
</organism>
<dbReference type="PANTHER" id="PTHR12225:SF0">
    <property type="entry name" value="PROTEASOMAL UBIQUITIN RECEPTOR ADRM1"/>
    <property type="match status" value="1"/>
</dbReference>
<sequence>MSRTALFRAQRPAGAQTRDPNDQYLVHFKAGKMIRTGTTVSPVKNRKGLVYLHQSDDSLLHFCWKDRETGALEDDLILFPEEAEFKRVVQCTTGRVFVLKFKSNPNRYFYWSQEPNSRADKDDELVAKFNQYMGHRPAPAAASGGTGAAAAAPATAGSGGAVPINDLPTHDEVRAALEGMPEREVQALLAALDSPSAESVVHIERLLARVEANRAARQTSGTSTHGTAPAAGGQPTAANGSATNGSQIQVSQLQSAINNANRQPFTTQSTAPVEHASPPAVANASTATGSQVQAPQSRQTPGASAHGKAATGGHQSPPAVAKGSAANRSRIELSQLRSAIDDANRQPSATQSTAPVGQPSSDNPPLDELRPLLSDVAFMRRVRQTLPAGTSSGLSPANDLSAAIRSRQLGPVVQEFNLGQECVAAANAGDVENFVNAYKKLRNTSKKSKSTDSKKSEPKAKKKD</sequence>
<feature type="region of interest" description="Disordered" evidence="9">
    <location>
        <begin position="138"/>
        <end position="164"/>
    </location>
</feature>
<evidence type="ECO:0000313" key="12">
    <source>
        <dbReference type="Proteomes" id="UP000759131"/>
    </source>
</evidence>
<dbReference type="GO" id="GO:0005634">
    <property type="term" value="C:nucleus"/>
    <property type="evidence" value="ECO:0007669"/>
    <property type="project" value="UniProtKB-SubCell"/>
</dbReference>
<dbReference type="Proteomes" id="UP000759131">
    <property type="component" value="Unassembled WGS sequence"/>
</dbReference>
<feature type="compositionally biased region" description="Polar residues" evidence="9">
    <location>
        <begin position="216"/>
        <end position="225"/>
    </location>
</feature>
<feature type="compositionally biased region" description="Polar residues" evidence="9">
    <location>
        <begin position="283"/>
        <end position="302"/>
    </location>
</feature>
<dbReference type="EMBL" id="CAJPIZ010000153">
    <property type="protein sequence ID" value="CAG2100608.1"/>
    <property type="molecule type" value="Genomic_DNA"/>
</dbReference>
<dbReference type="GO" id="GO:0005737">
    <property type="term" value="C:cytoplasm"/>
    <property type="evidence" value="ECO:0007669"/>
    <property type="project" value="UniProtKB-SubCell"/>
</dbReference>
<feature type="region of interest" description="Disordered" evidence="9">
    <location>
        <begin position="214"/>
        <end position="249"/>
    </location>
</feature>
<keyword evidence="12" id="KW-1185">Reference proteome</keyword>
<feature type="compositionally biased region" description="Basic and acidic residues" evidence="9">
    <location>
        <begin position="449"/>
        <end position="464"/>
    </location>
</feature>
<dbReference type="InterPro" id="IPR006773">
    <property type="entry name" value="Rpn13/ADRM1"/>
</dbReference>
<evidence type="ECO:0000256" key="9">
    <source>
        <dbReference type="SAM" id="MobiDB-lite"/>
    </source>
</evidence>
<comment type="similarity">
    <text evidence="3">Belongs to the ADRM1 family.</text>
</comment>
<dbReference type="FunFam" id="2.30.29.70:FF:000001">
    <property type="entry name" value="Proteasomal ubiquitin receptor ADRM1"/>
    <property type="match status" value="1"/>
</dbReference>
<evidence type="ECO:0000256" key="8">
    <source>
        <dbReference type="ARBA" id="ARBA00070663"/>
    </source>
</evidence>
<dbReference type="AlphaFoldDB" id="A0A7R9KE44"/>
<feature type="compositionally biased region" description="Low complexity" evidence="9">
    <location>
        <begin position="138"/>
        <end position="156"/>
    </location>
</feature>
<dbReference type="PROSITE" id="PS51917">
    <property type="entry name" value="PRU"/>
    <property type="match status" value="1"/>
</dbReference>
<proteinExistence type="inferred from homology"/>
<keyword evidence="4" id="KW-0963">Cytoplasm</keyword>
<dbReference type="Gene3D" id="1.10.2020.20">
    <property type="match status" value="1"/>
</dbReference>
<feature type="region of interest" description="Disordered" evidence="9">
    <location>
        <begin position="341"/>
        <end position="369"/>
    </location>
</feature>
<gene>
    <name evidence="11" type="ORF">OSB1V03_LOCUS672</name>
</gene>
<comment type="subcellular location">
    <subcellularLocation>
        <location evidence="2">Cytoplasm</location>
    </subcellularLocation>
    <subcellularLocation>
        <location evidence="1">Nucleus</location>
    </subcellularLocation>
</comment>
<dbReference type="OrthoDB" id="340431at2759"/>
<evidence type="ECO:0000256" key="5">
    <source>
        <dbReference type="ARBA" id="ARBA00022942"/>
    </source>
</evidence>
<dbReference type="InterPro" id="IPR044868">
    <property type="entry name" value="Rpn13/ADRM1_Pru"/>
</dbReference>
<evidence type="ECO:0000256" key="3">
    <source>
        <dbReference type="ARBA" id="ARBA00009216"/>
    </source>
</evidence>
<feature type="region of interest" description="Disordered" evidence="9">
    <location>
        <begin position="1"/>
        <end position="20"/>
    </location>
</feature>
<comment type="function">
    <text evidence="7">May function as a proteasomal ubiquitin receptor. May promote the deubiquitinating activity associated with the 26S proteasome.</text>
</comment>
<evidence type="ECO:0000256" key="6">
    <source>
        <dbReference type="ARBA" id="ARBA00023242"/>
    </source>
</evidence>
<feature type="region of interest" description="Disordered" evidence="9">
    <location>
        <begin position="441"/>
        <end position="464"/>
    </location>
</feature>
<evidence type="ECO:0000256" key="7">
    <source>
        <dbReference type="ARBA" id="ARBA00054744"/>
    </source>
</evidence>
<dbReference type="InterPro" id="IPR038108">
    <property type="entry name" value="RPN13_DEUBAD_sf"/>
</dbReference>
<protein>
    <recommendedName>
        <fullName evidence="8">Proteasomal ubiquitin receptor ADRM1 homolog</fullName>
    </recommendedName>
</protein>
<feature type="compositionally biased region" description="Low complexity" evidence="9">
    <location>
        <begin position="226"/>
        <end position="240"/>
    </location>
</feature>
<feature type="region of interest" description="Disordered" evidence="9">
    <location>
        <begin position="267"/>
        <end position="327"/>
    </location>
</feature>
<feature type="compositionally biased region" description="Polar residues" evidence="9">
    <location>
        <begin position="345"/>
        <end position="363"/>
    </location>
</feature>
<feature type="domain" description="Pru" evidence="10">
    <location>
        <begin position="20"/>
        <end position="136"/>
    </location>
</feature>
<dbReference type="EMBL" id="OC854728">
    <property type="protein sequence ID" value="CAD7620178.1"/>
    <property type="molecule type" value="Genomic_DNA"/>
</dbReference>
<evidence type="ECO:0000256" key="4">
    <source>
        <dbReference type="ARBA" id="ARBA00022490"/>
    </source>
</evidence>
<dbReference type="GO" id="GO:0061133">
    <property type="term" value="F:endopeptidase activator activity"/>
    <property type="evidence" value="ECO:0007669"/>
    <property type="project" value="TreeGrafter"/>
</dbReference>
<evidence type="ECO:0000256" key="2">
    <source>
        <dbReference type="ARBA" id="ARBA00004496"/>
    </source>
</evidence>
<keyword evidence="6" id="KW-0539">Nucleus</keyword>
<dbReference type="Gene3D" id="2.30.29.70">
    <property type="entry name" value="Proteasomal ubiquitin receptor Rpn13/ADRM1"/>
    <property type="match status" value="1"/>
</dbReference>
<dbReference type="InterPro" id="IPR038633">
    <property type="entry name" value="Rpn13/ADRM1_Pru_sf"/>
</dbReference>
<dbReference type="CDD" id="cd13314">
    <property type="entry name" value="PH_Rpn13"/>
    <property type="match status" value="1"/>
</dbReference>
<evidence type="ECO:0000313" key="11">
    <source>
        <dbReference type="EMBL" id="CAD7620178.1"/>
    </source>
</evidence>